<keyword evidence="2" id="KW-1185">Reference proteome</keyword>
<reference evidence="3" key="2">
    <citation type="submission" date="2016-06" db="UniProtKB">
        <authorList>
            <consortium name="WormBaseParasite"/>
        </authorList>
    </citation>
    <scope>IDENTIFICATION</scope>
</reference>
<keyword evidence="1" id="KW-0732">Signal</keyword>
<evidence type="ECO:0000313" key="2">
    <source>
        <dbReference type="Proteomes" id="UP000050741"/>
    </source>
</evidence>
<feature type="signal peptide" evidence="1">
    <location>
        <begin position="1"/>
        <end position="21"/>
    </location>
</feature>
<sequence>MQFAKLPMVLLLLLLVSFVSSVEIGAPANGMAAAAERVKRQNRCRPGTRGCPVVNQANVGLNQGQINNGK</sequence>
<accession>A0A183C871</accession>
<reference evidence="2" key="1">
    <citation type="submission" date="2014-05" db="EMBL/GenBank/DDBJ databases">
        <title>The genome and life-stage specific transcriptomes of Globodera pallida elucidate key aspects of plant parasitism by a cyst nematode.</title>
        <authorList>
            <person name="Cotton J.A."/>
            <person name="Lilley C.J."/>
            <person name="Jones L.M."/>
            <person name="Kikuchi T."/>
            <person name="Reid A.J."/>
            <person name="Thorpe P."/>
            <person name="Tsai I.J."/>
            <person name="Beasley H."/>
            <person name="Blok V."/>
            <person name="Cock P.J.A."/>
            <person name="Van den Akker S.E."/>
            <person name="Holroyd N."/>
            <person name="Hunt M."/>
            <person name="Mantelin S."/>
            <person name="Naghra H."/>
            <person name="Pain A."/>
            <person name="Palomares-Rius J.E."/>
            <person name="Zarowiecki M."/>
            <person name="Berriman M."/>
            <person name="Jones J.T."/>
            <person name="Urwin P.E."/>
        </authorList>
    </citation>
    <scope>NUCLEOTIDE SEQUENCE [LARGE SCALE GENOMIC DNA]</scope>
    <source>
        <strain evidence="2">Lindley</strain>
    </source>
</reference>
<dbReference type="WBParaSite" id="GPLIN_000906700">
    <property type="protein sequence ID" value="GPLIN_000906700"/>
    <property type="gene ID" value="GPLIN_000906700"/>
</dbReference>
<dbReference type="AlphaFoldDB" id="A0A183C871"/>
<name>A0A183C871_GLOPA</name>
<proteinExistence type="predicted"/>
<evidence type="ECO:0000256" key="1">
    <source>
        <dbReference type="SAM" id="SignalP"/>
    </source>
</evidence>
<organism evidence="2 3">
    <name type="scientific">Globodera pallida</name>
    <name type="common">Potato cyst nematode worm</name>
    <name type="synonym">Heterodera pallida</name>
    <dbReference type="NCBI Taxonomy" id="36090"/>
    <lineage>
        <taxon>Eukaryota</taxon>
        <taxon>Metazoa</taxon>
        <taxon>Ecdysozoa</taxon>
        <taxon>Nematoda</taxon>
        <taxon>Chromadorea</taxon>
        <taxon>Rhabditida</taxon>
        <taxon>Tylenchina</taxon>
        <taxon>Tylenchomorpha</taxon>
        <taxon>Tylenchoidea</taxon>
        <taxon>Heteroderidae</taxon>
        <taxon>Heteroderinae</taxon>
        <taxon>Globodera</taxon>
    </lineage>
</organism>
<protein>
    <submittedName>
        <fullName evidence="3">Uncharacterized protein</fullName>
    </submittedName>
</protein>
<evidence type="ECO:0000313" key="3">
    <source>
        <dbReference type="WBParaSite" id="GPLIN_000906700"/>
    </source>
</evidence>
<feature type="chain" id="PRO_5008147199" evidence="1">
    <location>
        <begin position="22"/>
        <end position="70"/>
    </location>
</feature>
<dbReference type="Proteomes" id="UP000050741">
    <property type="component" value="Unassembled WGS sequence"/>
</dbReference>